<dbReference type="PANTHER" id="PTHR23322">
    <property type="entry name" value="FAS-ASSOCIATED PROTEIN"/>
    <property type="match status" value="1"/>
</dbReference>
<protein>
    <recommendedName>
        <fullName evidence="3">UBX domain-containing protein</fullName>
    </recommendedName>
</protein>
<dbReference type="PROSITE" id="PS50033">
    <property type="entry name" value="UBX"/>
    <property type="match status" value="1"/>
</dbReference>
<dbReference type="Gene3D" id="3.10.20.90">
    <property type="entry name" value="Phosphatidylinositol 3-kinase Catalytic Subunit, Chain A, domain 1"/>
    <property type="match status" value="1"/>
</dbReference>
<gene>
    <name evidence="4" type="ORF">K435DRAFT_972555</name>
</gene>
<dbReference type="GO" id="GO:0036503">
    <property type="term" value="P:ERAD pathway"/>
    <property type="evidence" value="ECO:0007669"/>
    <property type="project" value="TreeGrafter"/>
</dbReference>
<feature type="compositionally biased region" description="Low complexity" evidence="2">
    <location>
        <begin position="213"/>
        <end position="225"/>
    </location>
</feature>
<dbReference type="InterPro" id="IPR029071">
    <property type="entry name" value="Ubiquitin-like_domsf"/>
</dbReference>
<feature type="domain" description="UBX" evidence="3">
    <location>
        <begin position="529"/>
        <end position="633"/>
    </location>
</feature>
<feature type="compositionally biased region" description="Basic and acidic residues" evidence="2">
    <location>
        <begin position="435"/>
        <end position="461"/>
    </location>
</feature>
<dbReference type="AlphaFoldDB" id="A0A4S8KYE7"/>
<feature type="region of interest" description="Disordered" evidence="2">
    <location>
        <begin position="430"/>
        <end position="461"/>
    </location>
</feature>
<evidence type="ECO:0000256" key="2">
    <source>
        <dbReference type="SAM" id="MobiDB-lite"/>
    </source>
</evidence>
<keyword evidence="1" id="KW-0175">Coiled coil</keyword>
<feature type="compositionally biased region" description="Acidic residues" evidence="2">
    <location>
        <begin position="682"/>
        <end position="696"/>
    </location>
</feature>
<dbReference type="SUPFAM" id="SSF54236">
    <property type="entry name" value="Ubiquitin-like"/>
    <property type="match status" value="1"/>
</dbReference>
<organism evidence="4 5">
    <name type="scientific">Dendrothele bispora (strain CBS 962.96)</name>
    <dbReference type="NCBI Taxonomy" id="1314807"/>
    <lineage>
        <taxon>Eukaryota</taxon>
        <taxon>Fungi</taxon>
        <taxon>Dikarya</taxon>
        <taxon>Basidiomycota</taxon>
        <taxon>Agaricomycotina</taxon>
        <taxon>Agaricomycetes</taxon>
        <taxon>Agaricomycetidae</taxon>
        <taxon>Agaricales</taxon>
        <taxon>Agaricales incertae sedis</taxon>
        <taxon>Dendrothele</taxon>
    </lineage>
</organism>
<accession>A0A4S8KYE7</accession>
<evidence type="ECO:0000313" key="4">
    <source>
        <dbReference type="EMBL" id="THU80933.1"/>
    </source>
</evidence>
<dbReference type="GO" id="GO:0043130">
    <property type="term" value="F:ubiquitin binding"/>
    <property type="evidence" value="ECO:0007669"/>
    <property type="project" value="TreeGrafter"/>
</dbReference>
<feature type="region of interest" description="Disordered" evidence="2">
    <location>
        <begin position="168"/>
        <end position="187"/>
    </location>
</feature>
<dbReference type="OrthoDB" id="1026733at2759"/>
<keyword evidence="5" id="KW-1185">Reference proteome</keyword>
<dbReference type="InterPro" id="IPR006577">
    <property type="entry name" value="UAS"/>
</dbReference>
<evidence type="ECO:0000256" key="1">
    <source>
        <dbReference type="ARBA" id="ARBA00023054"/>
    </source>
</evidence>
<dbReference type="EMBL" id="ML179857">
    <property type="protein sequence ID" value="THU80933.1"/>
    <property type="molecule type" value="Genomic_DNA"/>
</dbReference>
<proteinExistence type="predicted"/>
<evidence type="ECO:0000313" key="5">
    <source>
        <dbReference type="Proteomes" id="UP000297245"/>
    </source>
</evidence>
<feature type="compositionally biased region" description="Low complexity" evidence="2">
    <location>
        <begin position="168"/>
        <end position="182"/>
    </location>
</feature>
<feature type="region of interest" description="Disordered" evidence="2">
    <location>
        <begin position="83"/>
        <end position="109"/>
    </location>
</feature>
<dbReference type="InterPro" id="IPR001012">
    <property type="entry name" value="UBX_dom"/>
</dbReference>
<dbReference type="Pfam" id="PF00789">
    <property type="entry name" value="UBX"/>
    <property type="match status" value="1"/>
</dbReference>
<name>A0A4S8KYE7_DENBC</name>
<sequence>MSLDQSALTPSQNEALNQLRDLTNGGDDEVTIGVLESVEWDVQRAAEMIFGSNVNVPPRSSSTPTRNTDLHDLNHLNNFETFEVDDSAQGQGTGNNEDDELIRNRNNRPHRGQNQPLLLTILSYPLHVLSSLFRFVFTLLRIPLRFLPLPFLAPQFNLLTWWYRGPSSTRGGSSSWSSSSNGTGTGGVERWIRELEEETGAICLGRTAPIGSSTSTSVGMGSSTSNLTSRAGPSTSNLPPTDADIDESELDALLGPEESETERPDPTRQKFLPAFQIGTYEQALKVIEKETRIGCIILVSEEHDDVAEFKRTTLTSPSFLRLLHRNNMYVWGGDVRDKEPWSAAKKLGCGTFPFVAFVALQPSRSFNSSSSSSNARQSSQPTLTVLSRHTTLSECTPAALTNHLTASLLPRVTSYLSHIRSARAQIESQLASQKQARENERRLREEQDRAFEETKRRDAERIRRKVREEEEEKERVRQEEVRERQRVIKEEREREERAWVRGVLGRYHGILHGTGTAANHTIQGGLGGDGEGKLRIAVRMPDGKRLVRKFKGGGEGPDGQGETVGMLFAWVDLNLNCPTSSPSSSSSRDPEDPESIVESAITSKASEGGASSDLEQASNEWWGFTLSTSYPRRPIPWKRNRYLSQVEGLNGGGGQVVVELVQNGNGSSRKSLDKSRGKEKEGNDDDDYLTESSDEE</sequence>
<reference evidence="4 5" key="1">
    <citation type="journal article" date="2019" name="Nat. Ecol. Evol.">
        <title>Megaphylogeny resolves global patterns of mushroom evolution.</title>
        <authorList>
            <person name="Varga T."/>
            <person name="Krizsan K."/>
            <person name="Foldi C."/>
            <person name="Dima B."/>
            <person name="Sanchez-Garcia M."/>
            <person name="Sanchez-Ramirez S."/>
            <person name="Szollosi G.J."/>
            <person name="Szarkandi J.G."/>
            <person name="Papp V."/>
            <person name="Albert L."/>
            <person name="Andreopoulos W."/>
            <person name="Angelini C."/>
            <person name="Antonin V."/>
            <person name="Barry K.W."/>
            <person name="Bougher N.L."/>
            <person name="Buchanan P."/>
            <person name="Buyck B."/>
            <person name="Bense V."/>
            <person name="Catcheside P."/>
            <person name="Chovatia M."/>
            <person name="Cooper J."/>
            <person name="Damon W."/>
            <person name="Desjardin D."/>
            <person name="Finy P."/>
            <person name="Geml J."/>
            <person name="Haridas S."/>
            <person name="Hughes K."/>
            <person name="Justo A."/>
            <person name="Karasinski D."/>
            <person name="Kautmanova I."/>
            <person name="Kiss B."/>
            <person name="Kocsube S."/>
            <person name="Kotiranta H."/>
            <person name="LaButti K.M."/>
            <person name="Lechner B.E."/>
            <person name="Liimatainen K."/>
            <person name="Lipzen A."/>
            <person name="Lukacs Z."/>
            <person name="Mihaltcheva S."/>
            <person name="Morgado L.N."/>
            <person name="Niskanen T."/>
            <person name="Noordeloos M.E."/>
            <person name="Ohm R.A."/>
            <person name="Ortiz-Santana B."/>
            <person name="Ovrebo C."/>
            <person name="Racz N."/>
            <person name="Riley R."/>
            <person name="Savchenko A."/>
            <person name="Shiryaev A."/>
            <person name="Soop K."/>
            <person name="Spirin V."/>
            <person name="Szebenyi C."/>
            <person name="Tomsovsky M."/>
            <person name="Tulloss R.E."/>
            <person name="Uehling J."/>
            <person name="Grigoriev I.V."/>
            <person name="Vagvolgyi C."/>
            <person name="Papp T."/>
            <person name="Martin F.M."/>
            <person name="Miettinen O."/>
            <person name="Hibbett D.S."/>
            <person name="Nagy L.G."/>
        </authorList>
    </citation>
    <scope>NUCLEOTIDE SEQUENCE [LARGE SCALE GENOMIC DNA]</scope>
    <source>
        <strain evidence="4 5">CBS 962.96</strain>
    </source>
</reference>
<dbReference type="PANTHER" id="PTHR23322:SF1">
    <property type="entry name" value="FAS-ASSOCIATED FACTOR 2"/>
    <property type="match status" value="1"/>
</dbReference>
<feature type="region of interest" description="Disordered" evidence="2">
    <location>
        <begin position="213"/>
        <end position="244"/>
    </location>
</feature>
<dbReference type="Gene3D" id="3.40.30.10">
    <property type="entry name" value="Glutaredoxin"/>
    <property type="match status" value="1"/>
</dbReference>
<feature type="compositionally biased region" description="Polar residues" evidence="2">
    <location>
        <begin position="226"/>
        <end position="239"/>
    </location>
</feature>
<feature type="compositionally biased region" description="Basic and acidic residues" evidence="2">
    <location>
        <begin position="670"/>
        <end position="681"/>
    </location>
</feature>
<feature type="region of interest" description="Disordered" evidence="2">
    <location>
        <begin position="661"/>
        <end position="696"/>
    </location>
</feature>
<dbReference type="Proteomes" id="UP000297245">
    <property type="component" value="Unassembled WGS sequence"/>
</dbReference>
<evidence type="ECO:0000259" key="3">
    <source>
        <dbReference type="PROSITE" id="PS50033"/>
    </source>
</evidence>
<dbReference type="Gene3D" id="1.10.8.10">
    <property type="entry name" value="DNA helicase RuvA subunit, C-terminal domain"/>
    <property type="match status" value="1"/>
</dbReference>
<dbReference type="SUPFAM" id="SSF52833">
    <property type="entry name" value="Thioredoxin-like"/>
    <property type="match status" value="1"/>
</dbReference>
<dbReference type="InterPro" id="IPR050730">
    <property type="entry name" value="UBX_domain-protein"/>
</dbReference>
<dbReference type="InterPro" id="IPR036249">
    <property type="entry name" value="Thioredoxin-like_sf"/>
</dbReference>
<dbReference type="SMART" id="SM00594">
    <property type="entry name" value="UAS"/>
    <property type="match status" value="1"/>
</dbReference>
<dbReference type="GO" id="GO:0005783">
    <property type="term" value="C:endoplasmic reticulum"/>
    <property type="evidence" value="ECO:0007669"/>
    <property type="project" value="TreeGrafter"/>
</dbReference>